<dbReference type="AlphaFoldDB" id="A0A9D1CK36"/>
<dbReference type="InterPro" id="IPR050901">
    <property type="entry name" value="BP-dep_ABC_trans_perm"/>
</dbReference>
<dbReference type="PANTHER" id="PTHR32243">
    <property type="entry name" value="MALTOSE TRANSPORT SYSTEM PERMEASE-RELATED"/>
    <property type="match status" value="1"/>
</dbReference>
<name>A0A9D1CK36_9FIRM</name>
<accession>A0A9D1CK36</accession>
<evidence type="ECO:0000256" key="2">
    <source>
        <dbReference type="ARBA" id="ARBA00022448"/>
    </source>
</evidence>
<evidence type="ECO:0000259" key="8">
    <source>
        <dbReference type="PROSITE" id="PS50928"/>
    </source>
</evidence>
<keyword evidence="5 7" id="KW-1133">Transmembrane helix</keyword>
<comment type="similarity">
    <text evidence="7">Belongs to the binding-protein-dependent transport system permease family.</text>
</comment>
<dbReference type="GO" id="GO:0005886">
    <property type="term" value="C:plasma membrane"/>
    <property type="evidence" value="ECO:0007669"/>
    <property type="project" value="UniProtKB-SubCell"/>
</dbReference>
<feature type="domain" description="ABC transmembrane type-1" evidence="8">
    <location>
        <begin position="72"/>
        <end position="264"/>
    </location>
</feature>
<feature type="transmembrane region" description="Helical" evidence="7">
    <location>
        <begin position="76"/>
        <end position="100"/>
    </location>
</feature>
<feature type="transmembrane region" description="Helical" evidence="7">
    <location>
        <begin position="137"/>
        <end position="159"/>
    </location>
</feature>
<evidence type="ECO:0000256" key="5">
    <source>
        <dbReference type="ARBA" id="ARBA00022989"/>
    </source>
</evidence>
<evidence type="ECO:0000313" key="9">
    <source>
        <dbReference type="EMBL" id="HIQ63319.1"/>
    </source>
</evidence>
<dbReference type="Proteomes" id="UP000886819">
    <property type="component" value="Unassembled WGS sequence"/>
</dbReference>
<evidence type="ECO:0000256" key="6">
    <source>
        <dbReference type="ARBA" id="ARBA00023136"/>
    </source>
</evidence>
<feature type="transmembrane region" description="Helical" evidence="7">
    <location>
        <begin position="243"/>
        <end position="264"/>
    </location>
</feature>
<comment type="subcellular location">
    <subcellularLocation>
        <location evidence="1 7">Cell membrane</location>
        <topology evidence="1 7">Multi-pass membrane protein</topology>
    </subcellularLocation>
</comment>
<dbReference type="EMBL" id="DVFI01000099">
    <property type="protein sequence ID" value="HIQ63319.1"/>
    <property type="molecule type" value="Genomic_DNA"/>
</dbReference>
<proteinExistence type="inferred from homology"/>
<dbReference type="PROSITE" id="PS50928">
    <property type="entry name" value="ABC_TM1"/>
    <property type="match status" value="1"/>
</dbReference>
<evidence type="ECO:0000256" key="1">
    <source>
        <dbReference type="ARBA" id="ARBA00004651"/>
    </source>
</evidence>
<dbReference type="Gene3D" id="1.10.3720.10">
    <property type="entry name" value="MetI-like"/>
    <property type="match status" value="1"/>
</dbReference>
<gene>
    <name evidence="9" type="ORF">IAA66_06995</name>
</gene>
<dbReference type="InterPro" id="IPR000515">
    <property type="entry name" value="MetI-like"/>
</dbReference>
<keyword evidence="3" id="KW-1003">Cell membrane</keyword>
<sequence length="279" mass="30866">MKSRRIRISSIVLKVFLAVLIVVEIYPIFWILTSSLKTQSEFVTQPSYTLPSSFQYENYVDAWTAGKMGVYFKNTIITTAGALLLTIAVALPAGFAITFMRWKLKNAALTFIITGMMIPVQATLIPIFLVYKELGLINTLTGLTLVYAATNVPLAVFLLSTYMKQFPMELVEAAIVDGCGIYQTFARIIVPVSTNLIVAVLTLEFFYSWNDLMFSMTFNSKADLKTIQTGLLSFVGQYGQRQWGPTFASIAISVIPTAILYMMLSKMVITGMTAGAIKG</sequence>
<evidence type="ECO:0000256" key="7">
    <source>
        <dbReference type="RuleBase" id="RU363032"/>
    </source>
</evidence>
<feature type="transmembrane region" description="Helical" evidence="7">
    <location>
        <begin position="12"/>
        <end position="32"/>
    </location>
</feature>
<evidence type="ECO:0000256" key="4">
    <source>
        <dbReference type="ARBA" id="ARBA00022692"/>
    </source>
</evidence>
<feature type="transmembrane region" description="Helical" evidence="7">
    <location>
        <begin position="188"/>
        <end position="209"/>
    </location>
</feature>
<dbReference type="Pfam" id="PF00528">
    <property type="entry name" value="BPD_transp_1"/>
    <property type="match status" value="1"/>
</dbReference>
<dbReference type="SUPFAM" id="SSF161098">
    <property type="entry name" value="MetI-like"/>
    <property type="match status" value="1"/>
</dbReference>
<dbReference type="GO" id="GO:0055085">
    <property type="term" value="P:transmembrane transport"/>
    <property type="evidence" value="ECO:0007669"/>
    <property type="project" value="InterPro"/>
</dbReference>
<dbReference type="CDD" id="cd06261">
    <property type="entry name" value="TM_PBP2"/>
    <property type="match status" value="1"/>
</dbReference>
<keyword evidence="6 7" id="KW-0472">Membrane</keyword>
<organism evidence="9 10">
    <name type="scientific">Candidatus Avichristensenella intestinipullorum</name>
    <dbReference type="NCBI Taxonomy" id="2840693"/>
    <lineage>
        <taxon>Bacteria</taxon>
        <taxon>Bacillati</taxon>
        <taxon>Bacillota</taxon>
        <taxon>Clostridia</taxon>
        <taxon>Candidatus Avichristensenella</taxon>
    </lineage>
</organism>
<evidence type="ECO:0000313" key="10">
    <source>
        <dbReference type="Proteomes" id="UP000886819"/>
    </source>
</evidence>
<evidence type="ECO:0000256" key="3">
    <source>
        <dbReference type="ARBA" id="ARBA00022475"/>
    </source>
</evidence>
<comment type="caution">
    <text evidence="9">The sequence shown here is derived from an EMBL/GenBank/DDBJ whole genome shotgun (WGS) entry which is preliminary data.</text>
</comment>
<keyword evidence="4 7" id="KW-0812">Transmembrane</keyword>
<dbReference type="PANTHER" id="PTHR32243:SF24">
    <property type="entry name" value="DIACETYLCHITOBIOSE UPTAKE SYSTEM PERMEASE PROTEIN NGCG"/>
    <property type="match status" value="1"/>
</dbReference>
<reference evidence="9" key="2">
    <citation type="journal article" date="2021" name="PeerJ">
        <title>Extensive microbial diversity within the chicken gut microbiome revealed by metagenomics and culture.</title>
        <authorList>
            <person name="Gilroy R."/>
            <person name="Ravi A."/>
            <person name="Getino M."/>
            <person name="Pursley I."/>
            <person name="Horton D.L."/>
            <person name="Alikhan N.F."/>
            <person name="Baker D."/>
            <person name="Gharbi K."/>
            <person name="Hall N."/>
            <person name="Watson M."/>
            <person name="Adriaenssens E.M."/>
            <person name="Foster-Nyarko E."/>
            <person name="Jarju S."/>
            <person name="Secka A."/>
            <person name="Antonio M."/>
            <person name="Oren A."/>
            <person name="Chaudhuri R.R."/>
            <person name="La Ragione R."/>
            <person name="Hildebrand F."/>
            <person name="Pallen M.J."/>
        </authorList>
    </citation>
    <scope>NUCLEOTIDE SEQUENCE</scope>
    <source>
        <strain evidence="9">ChiHile30-977</strain>
    </source>
</reference>
<feature type="transmembrane region" description="Helical" evidence="7">
    <location>
        <begin position="107"/>
        <end position="131"/>
    </location>
</feature>
<reference evidence="9" key="1">
    <citation type="submission" date="2020-10" db="EMBL/GenBank/DDBJ databases">
        <authorList>
            <person name="Gilroy R."/>
        </authorList>
    </citation>
    <scope>NUCLEOTIDE SEQUENCE</scope>
    <source>
        <strain evidence="9">ChiHile30-977</strain>
    </source>
</reference>
<keyword evidence="2 7" id="KW-0813">Transport</keyword>
<dbReference type="InterPro" id="IPR035906">
    <property type="entry name" value="MetI-like_sf"/>
</dbReference>
<protein>
    <submittedName>
        <fullName evidence="9">Carbohydrate ABC transporter permease</fullName>
    </submittedName>
</protein>